<feature type="transmembrane region" description="Helical" evidence="6">
    <location>
        <begin position="92"/>
        <end position="112"/>
    </location>
</feature>
<sequence>MLSVSQEGLVKTLTEKRGLTRGQVLLLAIATGIVVANLNYIQPLEALIAQSYNVTRGTVGVVAMLTQLGYAFGLLLLVPLGDIFDRNHLIQFMLVLAVVSLLAAYAAPNIIWFGAASLLVGVTSVAPQMIIPFSAYLADGLHGGRVLGSVMSGLLTGILLSRSVSGLLAGFWPWQSVYLVAAIAVVILLVVLHWYLPQDPRGHQQLNYAQVLRSLPRLLRQQKHLQGSAINGFTLFGVSNVLWSTLAFYLADQFKLGSTVAGLMGLLGITGVLFAPYIGRLVDRVSPRRTIGMGIMFSTLAFVAFWLLGHWLLGLVIGIVLLDLGTQFGQISNQAIVQSLSRTSGSRNNSVFMFSYFMGGALGTFFATWAWGRFGWNGVCVVAAVFLLVSLVGHLVWREPVKIVRAGERDD</sequence>
<evidence type="ECO:0000256" key="1">
    <source>
        <dbReference type="ARBA" id="ARBA00004651"/>
    </source>
</evidence>
<feature type="transmembrane region" description="Helical" evidence="6">
    <location>
        <begin position="178"/>
        <end position="196"/>
    </location>
</feature>
<comment type="subcellular location">
    <subcellularLocation>
        <location evidence="1">Cell membrane</location>
        <topology evidence="1">Multi-pass membrane protein</topology>
    </subcellularLocation>
</comment>
<dbReference type="PANTHER" id="PTHR42910">
    <property type="entry name" value="TRANSPORTER SCO4007-RELATED"/>
    <property type="match status" value="1"/>
</dbReference>
<gene>
    <name evidence="8" type="ORF">FD19_GL000004</name>
</gene>
<dbReference type="PATRIC" id="fig|1423810.4.peg.4"/>
<feature type="transmembrane region" description="Helical" evidence="6">
    <location>
        <begin position="376"/>
        <end position="397"/>
    </location>
</feature>
<keyword evidence="3 6" id="KW-0812">Transmembrane</keyword>
<dbReference type="PROSITE" id="PS50850">
    <property type="entry name" value="MFS"/>
    <property type="match status" value="1"/>
</dbReference>
<dbReference type="InterPro" id="IPR011701">
    <property type="entry name" value="MFS"/>
</dbReference>
<dbReference type="Proteomes" id="UP000051789">
    <property type="component" value="Unassembled WGS sequence"/>
</dbReference>
<dbReference type="Pfam" id="PF07690">
    <property type="entry name" value="MFS_1"/>
    <property type="match status" value="2"/>
</dbReference>
<dbReference type="SUPFAM" id="SSF103473">
    <property type="entry name" value="MFS general substrate transporter"/>
    <property type="match status" value="1"/>
</dbReference>
<evidence type="ECO:0000256" key="3">
    <source>
        <dbReference type="ARBA" id="ARBA00022692"/>
    </source>
</evidence>
<dbReference type="Gene3D" id="1.20.1250.20">
    <property type="entry name" value="MFS general substrate transporter like domains"/>
    <property type="match status" value="1"/>
</dbReference>
<evidence type="ECO:0000256" key="4">
    <source>
        <dbReference type="ARBA" id="ARBA00022989"/>
    </source>
</evidence>
<dbReference type="EMBL" id="AYZK01000001">
    <property type="protein sequence ID" value="KRM87730.1"/>
    <property type="molecule type" value="Genomic_DNA"/>
</dbReference>
<feature type="transmembrane region" description="Helical" evidence="6">
    <location>
        <begin position="229"/>
        <end position="250"/>
    </location>
</feature>
<dbReference type="AlphaFoldDB" id="A0A0R2C9H9"/>
<evidence type="ECO:0000256" key="5">
    <source>
        <dbReference type="ARBA" id="ARBA00023136"/>
    </source>
</evidence>
<accession>A0A0R2C9H9</accession>
<dbReference type="GO" id="GO:0005886">
    <property type="term" value="C:plasma membrane"/>
    <property type="evidence" value="ECO:0007669"/>
    <property type="project" value="UniProtKB-SubCell"/>
</dbReference>
<keyword evidence="5 6" id="KW-0472">Membrane</keyword>
<feature type="transmembrane region" description="Helical" evidence="6">
    <location>
        <begin position="61"/>
        <end position="80"/>
    </location>
</feature>
<keyword evidence="4 6" id="KW-1133">Transmembrane helix</keyword>
<feature type="transmembrane region" description="Helical" evidence="6">
    <location>
        <begin position="24"/>
        <end position="41"/>
    </location>
</feature>
<evidence type="ECO:0000256" key="6">
    <source>
        <dbReference type="SAM" id="Phobius"/>
    </source>
</evidence>
<keyword evidence="2" id="KW-0813">Transport</keyword>
<protein>
    <submittedName>
        <fullName evidence="8">Major facilitator superfamily permease</fullName>
    </submittedName>
</protein>
<reference evidence="8 9" key="1">
    <citation type="journal article" date="2015" name="Genome Announc.">
        <title>Expanding the biotechnology potential of lactobacilli through comparative genomics of 213 strains and associated genera.</title>
        <authorList>
            <person name="Sun Z."/>
            <person name="Harris H.M."/>
            <person name="McCann A."/>
            <person name="Guo C."/>
            <person name="Argimon S."/>
            <person name="Zhang W."/>
            <person name="Yang X."/>
            <person name="Jeffery I.B."/>
            <person name="Cooney J.C."/>
            <person name="Kagawa T.F."/>
            <person name="Liu W."/>
            <person name="Song Y."/>
            <person name="Salvetti E."/>
            <person name="Wrobel A."/>
            <person name="Rasinkangas P."/>
            <person name="Parkhill J."/>
            <person name="Rea M.C."/>
            <person name="O'Sullivan O."/>
            <person name="Ritari J."/>
            <person name="Douillard F.P."/>
            <person name="Paul Ross R."/>
            <person name="Yang R."/>
            <person name="Briner A.E."/>
            <person name="Felis G.E."/>
            <person name="de Vos W.M."/>
            <person name="Barrangou R."/>
            <person name="Klaenhammer T.R."/>
            <person name="Caufield P.W."/>
            <person name="Cui Y."/>
            <person name="Zhang H."/>
            <person name="O'Toole P.W."/>
        </authorList>
    </citation>
    <scope>NUCLEOTIDE SEQUENCE [LARGE SCALE GENOMIC DNA]</scope>
    <source>
        <strain evidence="8 9">DSM 22698</strain>
    </source>
</reference>
<keyword evidence="9" id="KW-1185">Reference proteome</keyword>
<evidence type="ECO:0000259" key="7">
    <source>
        <dbReference type="PROSITE" id="PS50850"/>
    </source>
</evidence>
<feature type="transmembrane region" description="Helical" evidence="6">
    <location>
        <begin position="256"/>
        <end position="278"/>
    </location>
</feature>
<evidence type="ECO:0000313" key="8">
    <source>
        <dbReference type="EMBL" id="KRM87730.1"/>
    </source>
</evidence>
<evidence type="ECO:0000313" key="9">
    <source>
        <dbReference type="Proteomes" id="UP000051789"/>
    </source>
</evidence>
<dbReference type="CDD" id="cd17324">
    <property type="entry name" value="MFS_NepI_like"/>
    <property type="match status" value="1"/>
</dbReference>
<dbReference type="PANTHER" id="PTHR42910:SF1">
    <property type="entry name" value="MAJOR FACILITATOR SUPERFAMILY (MFS) PROFILE DOMAIN-CONTAINING PROTEIN"/>
    <property type="match status" value="1"/>
</dbReference>
<name>A0A0R2C9H9_9LACO</name>
<dbReference type="InterPro" id="IPR036259">
    <property type="entry name" value="MFS_trans_sf"/>
</dbReference>
<dbReference type="InterPro" id="IPR020846">
    <property type="entry name" value="MFS_dom"/>
</dbReference>
<feature type="domain" description="Major facilitator superfamily (MFS) profile" evidence="7">
    <location>
        <begin position="23"/>
        <end position="402"/>
    </location>
</feature>
<proteinExistence type="predicted"/>
<feature type="transmembrane region" description="Helical" evidence="6">
    <location>
        <begin position="351"/>
        <end position="370"/>
    </location>
</feature>
<comment type="caution">
    <text evidence="8">The sequence shown here is derived from an EMBL/GenBank/DDBJ whole genome shotgun (WGS) entry which is preliminary data.</text>
</comment>
<organism evidence="8 9">
    <name type="scientific">Lacticaseibacillus thailandensis DSM 22698 = JCM 13996</name>
    <dbReference type="NCBI Taxonomy" id="1423810"/>
    <lineage>
        <taxon>Bacteria</taxon>
        <taxon>Bacillati</taxon>
        <taxon>Bacillota</taxon>
        <taxon>Bacilli</taxon>
        <taxon>Lactobacillales</taxon>
        <taxon>Lactobacillaceae</taxon>
        <taxon>Lacticaseibacillus</taxon>
    </lineage>
</organism>
<dbReference type="GO" id="GO:0022857">
    <property type="term" value="F:transmembrane transporter activity"/>
    <property type="evidence" value="ECO:0007669"/>
    <property type="project" value="InterPro"/>
</dbReference>
<evidence type="ECO:0000256" key="2">
    <source>
        <dbReference type="ARBA" id="ARBA00022448"/>
    </source>
</evidence>